<evidence type="ECO:0000256" key="5">
    <source>
        <dbReference type="ARBA" id="ARBA00023274"/>
    </source>
</evidence>
<evidence type="ECO:0000313" key="9">
    <source>
        <dbReference type="Proteomes" id="UP001451606"/>
    </source>
</evidence>
<evidence type="ECO:0000256" key="4">
    <source>
        <dbReference type="ARBA" id="ARBA00022980"/>
    </source>
</evidence>
<dbReference type="GO" id="GO:0022625">
    <property type="term" value="C:cytosolic large ribosomal subunit"/>
    <property type="evidence" value="ECO:0007669"/>
    <property type="project" value="TreeGrafter"/>
</dbReference>
<accession>A0AAX4NGS9</accession>
<keyword evidence="4 6" id="KW-0689">Ribosomal protein</keyword>
<reference evidence="8 9" key="1">
    <citation type="submission" date="2023-09" db="EMBL/GenBank/DDBJ databases">
        <authorList>
            <person name="Golyshina O.V."/>
            <person name="Lunev E.A."/>
            <person name="Bargiela R."/>
            <person name="Gaines M.C."/>
            <person name="Daum B."/>
            <person name="Bale N.J."/>
            <person name="Koenen M."/>
            <person name="Sinninghe Damst J.S."/>
            <person name="Yakimov M."/>
            <person name="Golyshin P.N."/>
        </authorList>
    </citation>
    <scope>NUCLEOTIDE SEQUENCE [LARGE SCALE GENOMIC DNA]</scope>
    <source>
        <strain evidence="8 9">M1</strain>
    </source>
</reference>
<comment type="similarity">
    <text evidence="1 6 7">Belongs to the universal ribosomal protein uL14 family.</text>
</comment>
<dbReference type="HAMAP" id="MF_01367">
    <property type="entry name" value="Ribosomal_uL14"/>
    <property type="match status" value="1"/>
</dbReference>
<dbReference type="PROSITE" id="PS00049">
    <property type="entry name" value="RIBOSOMAL_L14"/>
    <property type="match status" value="1"/>
</dbReference>
<dbReference type="AlphaFoldDB" id="A0AAX4NGS9"/>
<evidence type="ECO:0000313" key="8">
    <source>
        <dbReference type="EMBL" id="WYY00687.1"/>
    </source>
</evidence>
<sequence length="132" mass="14151">MRGIAGRQHRGLPLGATMPCADNSGAKIISLIDVKAYHGVASRIPAAGVGDMFIAAVKKGTPEMRAKVVYAVVIRQRRPYRRSDGTMIEFEENAAVLVTPEGEVRGSEIKGPVAREAAERWPRIAAIASTIV</sequence>
<keyword evidence="3 6" id="KW-0694">RNA-binding</keyword>
<dbReference type="GO" id="GO:0003735">
    <property type="term" value="F:structural constituent of ribosome"/>
    <property type="evidence" value="ECO:0007669"/>
    <property type="project" value="InterPro"/>
</dbReference>
<dbReference type="Gene3D" id="2.40.150.20">
    <property type="entry name" value="Ribosomal protein L14"/>
    <property type="match status" value="1"/>
</dbReference>
<dbReference type="InterPro" id="IPR036853">
    <property type="entry name" value="Ribosomal_uL14_sf"/>
</dbReference>
<dbReference type="EMBL" id="CP133772">
    <property type="protein sequence ID" value="WYY00687.1"/>
    <property type="molecule type" value="Genomic_DNA"/>
</dbReference>
<dbReference type="InterPro" id="IPR019972">
    <property type="entry name" value="Ribosomal_uL14_CS"/>
</dbReference>
<keyword evidence="2 6" id="KW-0699">rRNA-binding</keyword>
<proteinExistence type="inferred from homology"/>
<evidence type="ECO:0000256" key="2">
    <source>
        <dbReference type="ARBA" id="ARBA00022730"/>
    </source>
</evidence>
<keyword evidence="5 6" id="KW-0687">Ribonucleoprotein</keyword>
<dbReference type="InterPro" id="IPR019971">
    <property type="entry name" value="Ribosomal_uL14_arc"/>
</dbReference>
<dbReference type="KEGG" id="omr:OXIME_001268"/>
<dbReference type="RefSeq" id="WP_393972258.1">
    <property type="nucleotide sequence ID" value="NZ_CP133772.1"/>
</dbReference>
<dbReference type="CDD" id="cd00337">
    <property type="entry name" value="Ribosomal_uL14"/>
    <property type="match status" value="1"/>
</dbReference>
<dbReference type="Proteomes" id="UP001451606">
    <property type="component" value="Chromosome"/>
</dbReference>
<protein>
    <recommendedName>
        <fullName evidence="6">Large ribosomal subunit protein uL14</fullName>
    </recommendedName>
</protein>
<dbReference type="FunFam" id="2.40.150.20:FF:000007">
    <property type="entry name" value="50S ribosomal protein L14"/>
    <property type="match status" value="1"/>
</dbReference>
<dbReference type="SMART" id="SM01374">
    <property type="entry name" value="Ribosomal_L14"/>
    <property type="match status" value="1"/>
</dbReference>
<evidence type="ECO:0000256" key="6">
    <source>
        <dbReference type="HAMAP-Rule" id="MF_01367"/>
    </source>
</evidence>
<dbReference type="GO" id="GO:0070180">
    <property type="term" value="F:large ribosomal subunit rRNA binding"/>
    <property type="evidence" value="ECO:0007669"/>
    <property type="project" value="TreeGrafter"/>
</dbReference>
<gene>
    <name evidence="8" type="primary">rpl14p</name>
    <name evidence="6" type="synonym">rpl14</name>
    <name evidence="8" type="ORF">OXIME_001268</name>
</gene>
<evidence type="ECO:0000256" key="1">
    <source>
        <dbReference type="ARBA" id="ARBA00010745"/>
    </source>
</evidence>
<dbReference type="PANTHER" id="PTHR11761:SF8">
    <property type="entry name" value="LARGE RIBOSOMAL SUBUNIT PROTEIN UL14"/>
    <property type="match status" value="1"/>
</dbReference>
<dbReference type="PANTHER" id="PTHR11761">
    <property type="entry name" value="50S/60S RIBOSOMAL PROTEIN L14/L23"/>
    <property type="match status" value="1"/>
</dbReference>
<evidence type="ECO:0000256" key="7">
    <source>
        <dbReference type="RuleBase" id="RU003949"/>
    </source>
</evidence>
<keyword evidence="9" id="KW-1185">Reference proteome</keyword>
<dbReference type="InterPro" id="IPR000218">
    <property type="entry name" value="Ribosomal_uL14"/>
</dbReference>
<dbReference type="GO" id="GO:0006412">
    <property type="term" value="P:translation"/>
    <property type="evidence" value="ECO:0007669"/>
    <property type="project" value="UniProtKB-UniRule"/>
</dbReference>
<dbReference type="NCBIfam" id="TIGR03673">
    <property type="entry name" value="uL14_arch"/>
    <property type="match status" value="1"/>
</dbReference>
<dbReference type="NCBIfam" id="NF006344">
    <property type="entry name" value="PRK08571.1"/>
    <property type="match status" value="1"/>
</dbReference>
<organism evidence="8 9">
    <name type="scientific">Oxyplasma meridianum</name>
    <dbReference type="NCBI Taxonomy" id="3073602"/>
    <lineage>
        <taxon>Archaea</taxon>
        <taxon>Methanobacteriati</taxon>
        <taxon>Thermoplasmatota</taxon>
        <taxon>Thermoplasmata</taxon>
        <taxon>Thermoplasmatales</taxon>
        <taxon>Thermoplasmataceae</taxon>
        <taxon>Oxyplasma</taxon>
    </lineage>
</organism>
<dbReference type="Pfam" id="PF00238">
    <property type="entry name" value="Ribosomal_L14"/>
    <property type="match status" value="1"/>
</dbReference>
<name>A0AAX4NGS9_9ARCH</name>
<dbReference type="GeneID" id="95968005"/>
<dbReference type="SUPFAM" id="SSF50193">
    <property type="entry name" value="Ribosomal protein L14"/>
    <property type="match status" value="1"/>
</dbReference>
<comment type="subunit">
    <text evidence="6">Part of the 50S ribosomal subunit. Forms a cluster with proteins L3 and L24e, part of which may contact the 16S rRNA in 2 intersubunit bridges.</text>
</comment>
<comment type="function">
    <text evidence="6">Binds to 23S rRNA. Forms part of two intersubunit bridges in the 70S ribosome.</text>
</comment>
<evidence type="ECO:0000256" key="3">
    <source>
        <dbReference type="ARBA" id="ARBA00022884"/>
    </source>
</evidence>